<name>A0A834KP33_VESVU</name>
<evidence type="ECO:0000313" key="1">
    <source>
        <dbReference type="EMBL" id="KAF7407626.1"/>
    </source>
</evidence>
<evidence type="ECO:0000313" key="2">
    <source>
        <dbReference type="Proteomes" id="UP000614350"/>
    </source>
</evidence>
<dbReference type="EMBL" id="JACSEA010000002">
    <property type="protein sequence ID" value="KAF7407626.1"/>
    <property type="molecule type" value="Genomic_DNA"/>
</dbReference>
<accession>A0A834KP33</accession>
<organism evidence="1 2">
    <name type="scientific">Vespula vulgaris</name>
    <name type="common">Yellow jacket</name>
    <name type="synonym">Wasp</name>
    <dbReference type="NCBI Taxonomy" id="7454"/>
    <lineage>
        <taxon>Eukaryota</taxon>
        <taxon>Metazoa</taxon>
        <taxon>Ecdysozoa</taxon>
        <taxon>Arthropoda</taxon>
        <taxon>Hexapoda</taxon>
        <taxon>Insecta</taxon>
        <taxon>Pterygota</taxon>
        <taxon>Neoptera</taxon>
        <taxon>Endopterygota</taxon>
        <taxon>Hymenoptera</taxon>
        <taxon>Apocrita</taxon>
        <taxon>Aculeata</taxon>
        <taxon>Vespoidea</taxon>
        <taxon>Vespidae</taxon>
        <taxon>Vespinae</taxon>
        <taxon>Vespula</taxon>
    </lineage>
</organism>
<reference evidence="1" key="1">
    <citation type="journal article" date="2020" name="G3 (Bethesda)">
        <title>High-Quality Assemblies for Three Invasive Social Wasps from the &lt;i&gt;Vespula&lt;/i&gt; Genus.</title>
        <authorList>
            <person name="Harrop T.W.R."/>
            <person name="Guhlin J."/>
            <person name="McLaughlin G.M."/>
            <person name="Permina E."/>
            <person name="Stockwell P."/>
            <person name="Gilligan J."/>
            <person name="Le Lec M.F."/>
            <person name="Gruber M.A.M."/>
            <person name="Quinn O."/>
            <person name="Lovegrove M."/>
            <person name="Duncan E.J."/>
            <person name="Remnant E.J."/>
            <person name="Van Eeckhoven J."/>
            <person name="Graham B."/>
            <person name="Knapp R.A."/>
            <person name="Langford K.W."/>
            <person name="Kronenberg Z."/>
            <person name="Press M.O."/>
            <person name="Eacker S.M."/>
            <person name="Wilson-Rankin E.E."/>
            <person name="Purcell J."/>
            <person name="Lester P.J."/>
            <person name="Dearden P.K."/>
        </authorList>
    </citation>
    <scope>NUCLEOTIDE SEQUENCE</scope>
    <source>
        <strain evidence="1">Marl-1</strain>
    </source>
</reference>
<protein>
    <submittedName>
        <fullName evidence="1">Uncharacterized protein</fullName>
    </submittedName>
</protein>
<comment type="caution">
    <text evidence="1">The sequence shown here is derived from an EMBL/GenBank/DDBJ whole genome shotgun (WGS) entry which is preliminary data.</text>
</comment>
<keyword evidence="2" id="KW-1185">Reference proteome</keyword>
<gene>
    <name evidence="1" type="ORF">HZH66_002163</name>
</gene>
<dbReference type="AlphaFoldDB" id="A0A834KP33"/>
<proteinExistence type="predicted"/>
<sequence>MFRSDYKTCRAEGNFASLSRAIKERVRSDTDFDQREDNIYYNRIANEDRFTIGWVGHQCDIHIMLPFDRSQLKGRNWGKPTMDG</sequence>
<dbReference type="Proteomes" id="UP000614350">
    <property type="component" value="Unassembled WGS sequence"/>
</dbReference>